<keyword evidence="3 6" id="KW-1133">Transmembrane helix</keyword>
<gene>
    <name evidence="8" type="ORF">Rrhod_3048</name>
</gene>
<accession>R7WJV5</accession>
<organism evidence="8 9">
    <name type="scientific">Rhodococcus rhodnii LMG 5362</name>
    <dbReference type="NCBI Taxonomy" id="1273125"/>
    <lineage>
        <taxon>Bacteria</taxon>
        <taxon>Bacillati</taxon>
        <taxon>Actinomycetota</taxon>
        <taxon>Actinomycetes</taxon>
        <taxon>Mycobacteriales</taxon>
        <taxon>Nocardiaceae</taxon>
        <taxon>Rhodococcus</taxon>
    </lineage>
</organism>
<dbReference type="CDD" id="cd17324">
    <property type="entry name" value="MFS_NepI_like"/>
    <property type="match status" value="1"/>
</dbReference>
<name>R7WJV5_9NOCA</name>
<feature type="transmembrane region" description="Helical" evidence="6">
    <location>
        <begin position="233"/>
        <end position="254"/>
    </location>
</feature>
<dbReference type="eggNOG" id="COG2814">
    <property type="taxonomic scope" value="Bacteria"/>
</dbReference>
<feature type="transmembrane region" description="Helical" evidence="6">
    <location>
        <begin position="116"/>
        <end position="137"/>
    </location>
</feature>
<proteinExistence type="predicted"/>
<dbReference type="Proteomes" id="UP000013525">
    <property type="component" value="Unassembled WGS sequence"/>
</dbReference>
<feature type="transmembrane region" description="Helical" evidence="6">
    <location>
        <begin position="381"/>
        <end position="406"/>
    </location>
</feature>
<evidence type="ECO:0000259" key="7">
    <source>
        <dbReference type="PROSITE" id="PS50850"/>
    </source>
</evidence>
<dbReference type="SUPFAM" id="SSF103473">
    <property type="entry name" value="MFS general substrate transporter"/>
    <property type="match status" value="1"/>
</dbReference>
<feature type="domain" description="Major facilitator superfamily (MFS) profile" evidence="7">
    <location>
        <begin position="26"/>
        <end position="410"/>
    </location>
</feature>
<dbReference type="PATRIC" id="fig|1273125.3.peg.2897"/>
<comment type="caution">
    <text evidence="8">The sequence shown here is derived from an EMBL/GenBank/DDBJ whole genome shotgun (WGS) entry which is preliminary data.</text>
</comment>
<dbReference type="InterPro" id="IPR020846">
    <property type="entry name" value="MFS_dom"/>
</dbReference>
<dbReference type="InterPro" id="IPR011701">
    <property type="entry name" value="MFS"/>
</dbReference>
<dbReference type="GO" id="GO:0022857">
    <property type="term" value="F:transmembrane transporter activity"/>
    <property type="evidence" value="ECO:0007669"/>
    <property type="project" value="InterPro"/>
</dbReference>
<dbReference type="PROSITE" id="PS50850">
    <property type="entry name" value="MFS"/>
    <property type="match status" value="1"/>
</dbReference>
<evidence type="ECO:0000313" key="8">
    <source>
        <dbReference type="EMBL" id="EOM75588.1"/>
    </source>
</evidence>
<feature type="transmembrane region" description="Helical" evidence="6">
    <location>
        <begin position="180"/>
        <end position="199"/>
    </location>
</feature>
<feature type="region of interest" description="Disordered" evidence="5">
    <location>
        <begin position="1"/>
        <end position="20"/>
    </location>
</feature>
<comment type="subcellular location">
    <subcellularLocation>
        <location evidence="1">Cell membrane</location>
        <topology evidence="1">Multi-pass membrane protein</topology>
    </subcellularLocation>
</comment>
<keyword evidence="2 6" id="KW-0812">Transmembrane</keyword>
<evidence type="ECO:0000313" key="9">
    <source>
        <dbReference type="Proteomes" id="UP000013525"/>
    </source>
</evidence>
<dbReference type="Gene3D" id="1.20.1250.20">
    <property type="entry name" value="MFS general substrate transporter like domains"/>
    <property type="match status" value="1"/>
</dbReference>
<keyword evidence="4 6" id="KW-0472">Membrane</keyword>
<evidence type="ECO:0000256" key="5">
    <source>
        <dbReference type="SAM" id="MobiDB-lite"/>
    </source>
</evidence>
<dbReference type="Pfam" id="PF07690">
    <property type="entry name" value="MFS_1"/>
    <property type="match status" value="1"/>
</dbReference>
<evidence type="ECO:0000256" key="4">
    <source>
        <dbReference type="ARBA" id="ARBA00023136"/>
    </source>
</evidence>
<feature type="transmembrane region" description="Helical" evidence="6">
    <location>
        <begin position="92"/>
        <end position="110"/>
    </location>
</feature>
<protein>
    <submittedName>
        <fullName evidence="8">Transmembrane efflux protein</fullName>
    </submittedName>
</protein>
<feature type="transmembrane region" description="Helical" evidence="6">
    <location>
        <begin position="21"/>
        <end position="42"/>
    </location>
</feature>
<dbReference type="PANTHER" id="PTHR42910">
    <property type="entry name" value="TRANSPORTER SCO4007-RELATED"/>
    <property type="match status" value="1"/>
</dbReference>
<feature type="transmembrane region" description="Helical" evidence="6">
    <location>
        <begin position="149"/>
        <end position="168"/>
    </location>
</feature>
<evidence type="ECO:0000256" key="2">
    <source>
        <dbReference type="ARBA" id="ARBA00022692"/>
    </source>
</evidence>
<dbReference type="PANTHER" id="PTHR42910:SF1">
    <property type="entry name" value="MAJOR FACILITATOR SUPERFAMILY (MFS) PROFILE DOMAIN-CONTAINING PROTEIN"/>
    <property type="match status" value="1"/>
</dbReference>
<reference evidence="8 9" key="1">
    <citation type="journal article" date="2013" name="Genome Announc.">
        <title>Draft Genome Sequence of Rhodococcus rhodnii Strain LMG5362, a Symbiont of Rhodnius prolixus (Hemiptera, Reduviidae, Triatominae), the Principle Vector of Trypanosoma cruzi.</title>
        <authorList>
            <person name="Pachebat J.A."/>
            <person name="van Keulen G."/>
            <person name="Whitten M.M."/>
            <person name="Girdwood S."/>
            <person name="Del Sol R."/>
            <person name="Dyson P.J."/>
            <person name="Facey P.D."/>
        </authorList>
    </citation>
    <scope>NUCLEOTIDE SEQUENCE [LARGE SCALE GENOMIC DNA]</scope>
    <source>
        <strain evidence="8 9">LMG 5362</strain>
    </source>
</reference>
<dbReference type="InterPro" id="IPR036259">
    <property type="entry name" value="MFS_trans_sf"/>
</dbReference>
<dbReference type="AlphaFoldDB" id="R7WJV5"/>
<keyword evidence="9" id="KW-1185">Reference proteome</keyword>
<evidence type="ECO:0000256" key="6">
    <source>
        <dbReference type="SAM" id="Phobius"/>
    </source>
</evidence>
<dbReference type="EMBL" id="APMY01000093">
    <property type="protein sequence ID" value="EOM75588.1"/>
    <property type="molecule type" value="Genomic_DNA"/>
</dbReference>
<evidence type="ECO:0000256" key="1">
    <source>
        <dbReference type="ARBA" id="ARBA00004651"/>
    </source>
</evidence>
<dbReference type="GO" id="GO:0005886">
    <property type="term" value="C:plasma membrane"/>
    <property type="evidence" value="ECO:0007669"/>
    <property type="project" value="UniProtKB-SubCell"/>
</dbReference>
<evidence type="ECO:0000256" key="3">
    <source>
        <dbReference type="ARBA" id="ARBA00022989"/>
    </source>
</evidence>
<feature type="transmembrane region" description="Helical" evidence="6">
    <location>
        <begin position="62"/>
        <end position="80"/>
    </location>
</feature>
<feature type="transmembrane region" description="Helical" evidence="6">
    <location>
        <begin position="266"/>
        <end position="284"/>
    </location>
</feature>
<sequence>MAQSPHVNRPSRADAATHSPGPSTATVLVMAVAVGLCAGGNYFNQPLLDSIAGALSVSPATAAFTVTVAQVSYALGLLLLVPLGDLLDRRKLSVGLMLVAAAGQAISGVAPSFAALVVGTAVAGLFSVAAQVLVPFGSALAPPGRSGEIVGTLMSGLLIGILVARSLAGLLSDLGGWTTVYRVSAVAMTLVALALWRMLPADDAATRPRIGYGTALLSMAPLVARHPRLATRAALGACAFASVSTVFATMALLLSAPPFEYSDAQIGLVGLSGVAGAVVATLAGRLADRGLAQWATAGAIAVLLLSWPLFGLGAQAIVWFVLAFVTVDTGLQGIHVSNQNIVFALDPPARSRMNSVYMTCYFVGAAVGSAVGTSAWRHGGWTSVCIAGAALAGITLLVWLADLALVRRTRRSG</sequence>